<feature type="region of interest" description="Disordered" evidence="1">
    <location>
        <begin position="190"/>
        <end position="233"/>
    </location>
</feature>
<accession>A0AA36DM76</accession>
<protein>
    <submittedName>
        <fullName evidence="3">Uncharacterized protein</fullName>
    </submittedName>
</protein>
<proteinExistence type="predicted"/>
<keyword evidence="4" id="KW-1185">Reference proteome</keyword>
<feature type="chain" id="PRO_5041282748" evidence="2">
    <location>
        <begin position="19"/>
        <end position="233"/>
    </location>
</feature>
<organism evidence="3 4">
    <name type="scientific">Cylicocyclus nassatus</name>
    <name type="common">Nematode worm</name>
    <dbReference type="NCBI Taxonomy" id="53992"/>
    <lineage>
        <taxon>Eukaryota</taxon>
        <taxon>Metazoa</taxon>
        <taxon>Ecdysozoa</taxon>
        <taxon>Nematoda</taxon>
        <taxon>Chromadorea</taxon>
        <taxon>Rhabditida</taxon>
        <taxon>Rhabditina</taxon>
        <taxon>Rhabditomorpha</taxon>
        <taxon>Strongyloidea</taxon>
        <taxon>Strongylidae</taxon>
        <taxon>Cylicocyclus</taxon>
    </lineage>
</organism>
<dbReference type="EMBL" id="CATQJL010000001">
    <property type="protein sequence ID" value="CAJ0589003.1"/>
    <property type="molecule type" value="Genomic_DNA"/>
</dbReference>
<comment type="caution">
    <text evidence="3">The sequence shown here is derived from an EMBL/GenBank/DDBJ whole genome shotgun (WGS) entry which is preliminary data.</text>
</comment>
<dbReference type="AlphaFoldDB" id="A0AA36DM76"/>
<feature type="signal peptide" evidence="2">
    <location>
        <begin position="1"/>
        <end position="18"/>
    </location>
</feature>
<dbReference type="Proteomes" id="UP001176961">
    <property type="component" value="Unassembled WGS sequence"/>
</dbReference>
<evidence type="ECO:0000313" key="3">
    <source>
        <dbReference type="EMBL" id="CAJ0589003.1"/>
    </source>
</evidence>
<reference evidence="3" key="1">
    <citation type="submission" date="2023-07" db="EMBL/GenBank/DDBJ databases">
        <authorList>
            <consortium name="CYATHOMIX"/>
        </authorList>
    </citation>
    <scope>NUCLEOTIDE SEQUENCE</scope>
    <source>
        <strain evidence="3">N/A</strain>
    </source>
</reference>
<evidence type="ECO:0000313" key="4">
    <source>
        <dbReference type="Proteomes" id="UP001176961"/>
    </source>
</evidence>
<sequence>MVYFRTVLLLVQVLGVLANSDVGPNPVEPVGSDQLESGAAQQAGQLDVLEDDYDSSIFYDYDGSSETCNANLLSLNQPLATVFASVAIGMNFKPHCLEINLAEQHYEEINIFSYATNKTHVVLAEKNVESLSDVEGIRREFESGSALKNELEQKGFVADGSEISFGCAPGKGDVVVVCYYRRQGITVKREEGLFEDEPGTKSDGIPRESESSPRQQEGVAESERDTSEQQEEA</sequence>
<evidence type="ECO:0000256" key="1">
    <source>
        <dbReference type="SAM" id="MobiDB-lite"/>
    </source>
</evidence>
<gene>
    <name evidence="3" type="ORF">CYNAS_LOCUS986</name>
</gene>
<keyword evidence="2" id="KW-0732">Signal</keyword>
<feature type="compositionally biased region" description="Basic and acidic residues" evidence="1">
    <location>
        <begin position="190"/>
        <end position="211"/>
    </location>
</feature>
<name>A0AA36DM76_CYLNA</name>
<evidence type="ECO:0000256" key="2">
    <source>
        <dbReference type="SAM" id="SignalP"/>
    </source>
</evidence>